<organism evidence="3 4">
    <name type="scientific">Gulbenkiania mobilis</name>
    <dbReference type="NCBI Taxonomy" id="397457"/>
    <lineage>
        <taxon>Bacteria</taxon>
        <taxon>Pseudomonadati</taxon>
        <taxon>Pseudomonadota</taxon>
        <taxon>Betaproteobacteria</taxon>
        <taxon>Neisseriales</taxon>
        <taxon>Chromobacteriaceae</taxon>
        <taxon>Gulbenkiania</taxon>
    </lineage>
</organism>
<reference evidence="3 4" key="1">
    <citation type="submission" date="2019-03" db="EMBL/GenBank/DDBJ databases">
        <title>Genomic Encyclopedia of Type Strains, Phase IV (KMG-IV): sequencing the most valuable type-strain genomes for metagenomic binning, comparative biology and taxonomic classification.</title>
        <authorList>
            <person name="Goeker M."/>
        </authorList>
    </citation>
    <scope>NUCLEOTIDE SEQUENCE [LARGE SCALE GENOMIC DNA]</scope>
    <source>
        <strain evidence="3 4">DSM 18507</strain>
    </source>
</reference>
<feature type="region of interest" description="Disordered" evidence="2">
    <location>
        <begin position="400"/>
        <end position="447"/>
    </location>
</feature>
<keyword evidence="1" id="KW-0175">Coiled coil</keyword>
<protein>
    <submittedName>
        <fullName evidence="3">Phage gp29-like protein</fullName>
    </submittedName>
</protein>
<sequence length="525" mass="57860">MAKPTKTRSRRPAPGAVADFAATKADKQEIAASRDGRDITRGWLYPLQLAPVDDTVLLERGGGDYRTYDEVIRDDTVRAAVNQRVHGVIARPWQVRPGGKRAIDKAAADFLQGELDALQWDNVTAQMLSGVFYGFSVAEVIWRADGGKVGIADIRVRNRRRFGFDGESRLRLKTLENPWPGELLPERKFWVARFGADHFDAPYGLGLAHYLYWPVWMKRNALRFWAVYLEKFGTPTVLGRYPGGTSEEEQNKLLAALQAVVRDSTVILPEGMAAELLEATRAGTADHAGFIAAMDRAILKVSLGQTATVEGTAGKLGNDSERERVKDAILQADADVLSASFCDSVSTWLTEWNFPGAAVPQVWRVFDDEDLDRRIVRDKAIFDMGFVPSLKYLTETYGGEWEEKPKPEPVGRNNPTGEPAAKPLANHAETSGSPIHAEPKDADPTPVTAQVAQMQAEARIAWEEILERVQALADEAESLEALRERLLSAYGDLPTDELAEIMAMGFAAADLAGRLDVKEESGDGR</sequence>
<dbReference type="Pfam" id="PF06074">
    <property type="entry name" value="Portal_Mu"/>
    <property type="match status" value="1"/>
</dbReference>
<dbReference type="InterPro" id="IPR009279">
    <property type="entry name" value="Portal_Mu"/>
</dbReference>
<evidence type="ECO:0000313" key="3">
    <source>
        <dbReference type="EMBL" id="TCW31425.1"/>
    </source>
</evidence>
<dbReference type="RefSeq" id="WP_132098486.1">
    <property type="nucleotide sequence ID" value="NZ_SMDA01000005.1"/>
</dbReference>
<gene>
    <name evidence="3" type="ORF">EV669_105126</name>
</gene>
<dbReference type="EMBL" id="SMDA01000005">
    <property type="protein sequence ID" value="TCW31425.1"/>
    <property type="molecule type" value="Genomic_DNA"/>
</dbReference>
<feature type="compositionally biased region" description="Basic residues" evidence="2">
    <location>
        <begin position="1"/>
        <end position="11"/>
    </location>
</feature>
<comment type="caution">
    <text evidence="3">The sequence shown here is derived from an EMBL/GenBank/DDBJ whole genome shotgun (WGS) entry which is preliminary data.</text>
</comment>
<name>A0ABY2CZD4_GULMO</name>
<dbReference type="Proteomes" id="UP000294801">
    <property type="component" value="Unassembled WGS sequence"/>
</dbReference>
<evidence type="ECO:0000256" key="2">
    <source>
        <dbReference type="SAM" id="MobiDB-lite"/>
    </source>
</evidence>
<evidence type="ECO:0000256" key="1">
    <source>
        <dbReference type="SAM" id="Coils"/>
    </source>
</evidence>
<feature type="coiled-coil region" evidence="1">
    <location>
        <begin position="462"/>
        <end position="489"/>
    </location>
</feature>
<feature type="region of interest" description="Disordered" evidence="2">
    <location>
        <begin position="1"/>
        <end position="24"/>
    </location>
</feature>
<evidence type="ECO:0000313" key="4">
    <source>
        <dbReference type="Proteomes" id="UP000294801"/>
    </source>
</evidence>
<keyword evidence="4" id="KW-1185">Reference proteome</keyword>
<proteinExistence type="predicted"/>
<accession>A0ABY2CZD4</accession>